<accession>A0A9X2FXL8</accession>
<gene>
    <name evidence="16" type="ORF">NJR55_07070</name>
</gene>
<evidence type="ECO:0000256" key="5">
    <source>
        <dbReference type="ARBA" id="ARBA00022692"/>
    </source>
</evidence>
<keyword evidence="3 11" id="KW-1134">Transmembrane beta strand</keyword>
<dbReference type="PANTHER" id="PTHR32552:SF81">
    <property type="entry name" value="TONB-DEPENDENT OUTER MEMBRANE RECEPTOR"/>
    <property type="match status" value="1"/>
</dbReference>
<keyword evidence="2 11" id="KW-0813">Transport</keyword>
<comment type="subcellular location">
    <subcellularLocation>
        <location evidence="1 11">Cell outer membrane</location>
        <topology evidence="1 11">Multi-pass membrane protein</topology>
    </subcellularLocation>
</comment>
<evidence type="ECO:0000256" key="9">
    <source>
        <dbReference type="ARBA" id="ARBA00023136"/>
    </source>
</evidence>
<evidence type="ECO:0000256" key="13">
    <source>
        <dbReference type="SAM" id="SignalP"/>
    </source>
</evidence>
<dbReference type="Gene3D" id="2.40.170.20">
    <property type="entry name" value="TonB-dependent receptor, beta-barrel domain"/>
    <property type="match status" value="1"/>
</dbReference>
<dbReference type="EMBL" id="JAMZDE010000006">
    <property type="protein sequence ID" value="MCP1339354.1"/>
    <property type="molecule type" value="Genomic_DNA"/>
</dbReference>
<evidence type="ECO:0000313" key="17">
    <source>
        <dbReference type="Proteomes" id="UP001139474"/>
    </source>
</evidence>
<keyword evidence="9 11" id="KW-0472">Membrane</keyword>
<keyword evidence="10 11" id="KW-0998">Cell outer membrane</keyword>
<comment type="similarity">
    <text evidence="11 12">Belongs to the TonB-dependent receptor family.</text>
</comment>
<evidence type="ECO:0000313" key="16">
    <source>
        <dbReference type="EMBL" id="MCP1339354.1"/>
    </source>
</evidence>
<evidence type="ECO:0000256" key="10">
    <source>
        <dbReference type="ARBA" id="ARBA00023237"/>
    </source>
</evidence>
<feature type="chain" id="PRO_5040953861" evidence="13">
    <location>
        <begin position="36"/>
        <end position="785"/>
    </location>
</feature>
<comment type="caution">
    <text evidence="16">The sequence shown here is derived from an EMBL/GenBank/DDBJ whole genome shotgun (WGS) entry which is preliminary data.</text>
</comment>
<feature type="domain" description="TonB-dependent receptor-like beta-barrel" evidence="14">
    <location>
        <begin position="276"/>
        <end position="746"/>
    </location>
</feature>
<dbReference type="InterPro" id="IPR000531">
    <property type="entry name" value="Beta-barrel_TonB"/>
</dbReference>
<dbReference type="Proteomes" id="UP001139474">
    <property type="component" value="Unassembled WGS sequence"/>
</dbReference>
<dbReference type="Pfam" id="PF00593">
    <property type="entry name" value="TonB_dep_Rec_b-barrel"/>
    <property type="match status" value="1"/>
</dbReference>
<keyword evidence="7" id="KW-0406">Ion transport</keyword>
<sequence length="785" mass="84908">MTTHKKTSALPFPTNKVLNSVVAALCALSAPVAFAQQDTSDELERIEVTAQKRVQSINDVPASISAFEGSRLDELGLNELDMISDLTPGLVIQEQSPNNPGFVIRGITSDSGSAQASPRVSVYYNGVDVSRSRGSYFELFDIERVEVVKGPQATLFGTAASVGAISVITRKPEPGFSAELSAGAGNESQKRLGGFINGGNELVSGRLAFSYRERDGFIENIAPGQDDMNGVDRQALRGSLRFKPSDAVTADLIYSYEKNEDTGTSFKNGIFAPTGGDTSPYSFVEMTGSPYSASVLGREKLGLDRTVDDINLTVDWTISPRLSFTSVSGYRSFDSLEVFDADGTQAWFLEFGEDAEGDQFSQEFRFNYAGDNLLMLWGINYFTEDGSQRVPFSTEESIFLNCAGALPSGLPCINADGSVNQLTPVLTGGALQEIPYAGEFTNFGDNESWSAFVDLTYQLNDKTEVAAGIRYVSEDRESGFAATMPNSQLLPLLGLPTQTLLPTVSTDGEVFSASNSSDAWLPRFNIIYKLNDDNNWFATVSKGRRSEVVDVSSTLDADGEAVGDFGLIPAEVIWNYETGLKGNLTENRVRYSASVFYQDYSDFQVTLQDDSGNFYTANAGSATNFGVETEINANLGAGIELFGHLAYLDAKIDDDSTNGSLAGNRFRLQPEWTSSLGVIYEAALSSQYALRGSVVGTYRSEVFFEPENAPVAGLDISQDSVTLVNASLGLYNDSADWSLALKATNLFDKEYLVDAGNTGGSFGNPTFIAGPPRLFYLEFTKKFGM</sequence>
<evidence type="ECO:0000256" key="2">
    <source>
        <dbReference type="ARBA" id="ARBA00022448"/>
    </source>
</evidence>
<protein>
    <submittedName>
        <fullName evidence="16">TonB-dependent receptor</fullName>
    </submittedName>
</protein>
<evidence type="ECO:0000259" key="14">
    <source>
        <dbReference type="Pfam" id="PF00593"/>
    </source>
</evidence>
<evidence type="ECO:0000256" key="11">
    <source>
        <dbReference type="PROSITE-ProRule" id="PRU01360"/>
    </source>
</evidence>
<dbReference type="CDD" id="cd01347">
    <property type="entry name" value="ligand_gated_channel"/>
    <property type="match status" value="1"/>
</dbReference>
<proteinExistence type="inferred from homology"/>
<dbReference type="AlphaFoldDB" id="A0A9X2FXL8"/>
<evidence type="ECO:0000256" key="3">
    <source>
        <dbReference type="ARBA" id="ARBA00022452"/>
    </source>
</evidence>
<keyword evidence="8 12" id="KW-0798">TonB box</keyword>
<dbReference type="Pfam" id="PF07715">
    <property type="entry name" value="Plug"/>
    <property type="match status" value="1"/>
</dbReference>
<dbReference type="GO" id="GO:0009279">
    <property type="term" value="C:cell outer membrane"/>
    <property type="evidence" value="ECO:0007669"/>
    <property type="project" value="UniProtKB-SubCell"/>
</dbReference>
<keyword evidence="13" id="KW-0732">Signal</keyword>
<evidence type="ECO:0000256" key="4">
    <source>
        <dbReference type="ARBA" id="ARBA00022496"/>
    </source>
</evidence>
<keyword evidence="6" id="KW-0408">Iron</keyword>
<feature type="domain" description="TonB-dependent receptor plug" evidence="15">
    <location>
        <begin position="57"/>
        <end position="163"/>
    </location>
</feature>
<dbReference type="RefSeq" id="WP_253619094.1">
    <property type="nucleotide sequence ID" value="NZ_JAMZDE010000006.1"/>
</dbReference>
<dbReference type="GO" id="GO:0006826">
    <property type="term" value="P:iron ion transport"/>
    <property type="evidence" value="ECO:0007669"/>
    <property type="project" value="UniProtKB-KW"/>
</dbReference>
<reference evidence="16" key="1">
    <citation type="submission" date="2022-06" db="EMBL/GenBank/DDBJ databases">
        <title>Idiomarina rhizosphaerae M1R2S28.</title>
        <authorList>
            <person name="Sun J.-Q."/>
            <person name="Li L.-F."/>
        </authorList>
    </citation>
    <scope>NUCLEOTIDE SEQUENCE</scope>
    <source>
        <strain evidence="16">M1R2S28</strain>
    </source>
</reference>
<dbReference type="InterPro" id="IPR039426">
    <property type="entry name" value="TonB-dep_rcpt-like"/>
</dbReference>
<keyword evidence="5 11" id="KW-0812">Transmembrane</keyword>
<name>A0A9X2FXL8_9GAMM</name>
<dbReference type="PROSITE" id="PS52016">
    <property type="entry name" value="TONB_DEPENDENT_REC_3"/>
    <property type="match status" value="1"/>
</dbReference>
<dbReference type="InterPro" id="IPR036942">
    <property type="entry name" value="Beta-barrel_TonB_sf"/>
</dbReference>
<organism evidence="16 17">
    <name type="scientific">Idiomarina rhizosphaerae</name>
    <dbReference type="NCBI Taxonomy" id="2961572"/>
    <lineage>
        <taxon>Bacteria</taxon>
        <taxon>Pseudomonadati</taxon>
        <taxon>Pseudomonadota</taxon>
        <taxon>Gammaproteobacteria</taxon>
        <taxon>Alteromonadales</taxon>
        <taxon>Idiomarinaceae</taxon>
        <taxon>Idiomarina</taxon>
    </lineage>
</organism>
<dbReference type="PANTHER" id="PTHR32552">
    <property type="entry name" value="FERRICHROME IRON RECEPTOR-RELATED"/>
    <property type="match status" value="1"/>
</dbReference>
<keyword evidence="17" id="KW-1185">Reference proteome</keyword>
<evidence type="ECO:0000256" key="6">
    <source>
        <dbReference type="ARBA" id="ARBA00023004"/>
    </source>
</evidence>
<evidence type="ECO:0000256" key="7">
    <source>
        <dbReference type="ARBA" id="ARBA00023065"/>
    </source>
</evidence>
<feature type="signal peptide" evidence="13">
    <location>
        <begin position="1"/>
        <end position="35"/>
    </location>
</feature>
<dbReference type="SUPFAM" id="SSF56935">
    <property type="entry name" value="Porins"/>
    <property type="match status" value="1"/>
</dbReference>
<keyword evidence="4" id="KW-0410">Iron transport</keyword>
<evidence type="ECO:0000259" key="15">
    <source>
        <dbReference type="Pfam" id="PF07715"/>
    </source>
</evidence>
<keyword evidence="16" id="KW-0675">Receptor</keyword>
<evidence type="ECO:0000256" key="12">
    <source>
        <dbReference type="RuleBase" id="RU003357"/>
    </source>
</evidence>
<evidence type="ECO:0000256" key="8">
    <source>
        <dbReference type="ARBA" id="ARBA00023077"/>
    </source>
</evidence>
<evidence type="ECO:0000256" key="1">
    <source>
        <dbReference type="ARBA" id="ARBA00004571"/>
    </source>
</evidence>
<dbReference type="InterPro" id="IPR012910">
    <property type="entry name" value="Plug_dom"/>
</dbReference>